<dbReference type="SMART" id="SM00091">
    <property type="entry name" value="PAS"/>
    <property type="match status" value="1"/>
</dbReference>
<dbReference type="Gene3D" id="1.10.287.130">
    <property type="match status" value="1"/>
</dbReference>
<protein>
    <recommendedName>
        <fullName evidence="2">histidine kinase</fullName>
        <ecNumber evidence="2">2.7.13.3</ecNumber>
    </recommendedName>
</protein>
<dbReference type="EC" id="2.7.13.3" evidence="2"/>
<dbReference type="Pfam" id="PF00512">
    <property type="entry name" value="HisKA"/>
    <property type="match status" value="1"/>
</dbReference>
<evidence type="ECO:0000313" key="15">
    <source>
        <dbReference type="Proteomes" id="UP000228528"/>
    </source>
</evidence>
<dbReference type="InterPro" id="IPR000700">
    <property type="entry name" value="PAS-assoc_C"/>
</dbReference>
<feature type="compositionally biased region" description="Polar residues" evidence="9">
    <location>
        <begin position="1"/>
        <end position="17"/>
    </location>
</feature>
<evidence type="ECO:0000256" key="3">
    <source>
        <dbReference type="ARBA" id="ARBA00022553"/>
    </source>
</evidence>
<evidence type="ECO:0000256" key="4">
    <source>
        <dbReference type="ARBA" id="ARBA00022679"/>
    </source>
</evidence>
<evidence type="ECO:0000313" key="14">
    <source>
        <dbReference type="EMBL" id="PIR76867.1"/>
    </source>
</evidence>
<evidence type="ECO:0000256" key="8">
    <source>
        <dbReference type="SAM" id="Coils"/>
    </source>
</evidence>
<dbReference type="InterPro" id="IPR050351">
    <property type="entry name" value="BphY/WalK/GraS-like"/>
</dbReference>
<keyword evidence="6" id="KW-0902">Two-component regulatory system</keyword>
<keyword evidence="10" id="KW-0812">Transmembrane</keyword>
<dbReference type="Proteomes" id="UP000228528">
    <property type="component" value="Unassembled WGS sequence"/>
</dbReference>
<dbReference type="Gene3D" id="3.30.450.20">
    <property type="entry name" value="PAS domain"/>
    <property type="match status" value="1"/>
</dbReference>
<keyword evidence="8" id="KW-0175">Coiled coil</keyword>
<dbReference type="AlphaFoldDB" id="A0A2M6NZJ2"/>
<name>A0A2M6NZJ2_9BACT</name>
<evidence type="ECO:0000259" key="12">
    <source>
        <dbReference type="PROSITE" id="PS50112"/>
    </source>
</evidence>
<comment type="catalytic activity">
    <reaction evidence="1">
        <text>ATP + protein L-histidine = ADP + protein N-phospho-L-histidine.</text>
        <dbReference type="EC" id="2.7.13.3"/>
    </reaction>
</comment>
<dbReference type="PROSITE" id="PS50112">
    <property type="entry name" value="PAS"/>
    <property type="match status" value="1"/>
</dbReference>
<dbReference type="PANTHER" id="PTHR45453">
    <property type="entry name" value="PHOSPHATE REGULON SENSOR PROTEIN PHOR"/>
    <property type="match status" value="1"/>
</dbReference>
<keyword evidence="7 10" id="KW-0472">Membrane</keyword>
<dbReference type="SMART" id="SM00388">
    <property type="entry name" value="HisKA"/>
    <property type="match status" value="1"/>
</dbReference>
<keyword evidence="5" id="KW-0418">Kinase</keyword>
<dbReference type="GO" id="GO:0000155">
    <property type="term" value="F:phosphorelay sensor kinase activity"/>
    <property type="evidence" value="ECO:0007669"/>
    <property type="project" value="InterPro"/>
</dbReference>
<evidence type="ECO:0000259" key="11">
    <source>
        <dbReference type="PROSITE" id="PS50109"/>
    </source>
</evidence>
<dbReference type="GO" id="GO:0005886">
    <property type="term" value="C:plasma membrane"/>
    <property type="evidence" value="ECO:0007669"/>
    <property type="project" value="TreeGrafter"/>
</dbReference>
<dbReference type="SUPFAM" id="SSF55785">
    <property type="entry name" value="PYP-like sensor domain (PAS domain)"/>
    <property type="match status" value="1"/>
</dbReference>
<dbReference type="InterPro" id="IPR035965">
    <property type="entry name" value="PAS-like_dom_sf"/>
</dbReference>
<feature type="transmembrane region" description="Helical" evidence="10">
    <location>
        <begin position="278"/>
        <end position="298"/>
    </location>
</feature>
<dbReference type="PROSITE" id="PS50109">
    <property type="entry name" value="HIS_KIN"/>
    <property type="match status" value="1"/>
</dbReference>
<accession>A0A2M6NZJ2</accession>
<feature type="domain" description="Histidine kinase" evidence="11">
    <location>
        <begin position="466"/>
        <end position="609"/>
    </location>
</feature>
<dbReference type="InterPro" id="IPR036097">
    <property type="entry name" value="HisK_dim/P_sf"/>
</dbReference>
<dbReference type="InterPro" id="IPR005467">
    <property type="entry name" value="His_kinase_dom"/>
</dbReference>
<sequence length="609" mass="65787">MKKGNSTKPATNQASQKKSVRQPRKPGVGRAAVSRITLNLITAIVLIVFTVSVVLIWMAESQNTQAAEATSTMVQGGIAATSERIKSTTNDYAWWDDHYNAYEEEDIDWLEENVGASVYDTGSADFIALISPKGELKYAWISEEDHSVTEGILTQEEIDSILSLAKNAPLENSAAVGAYLVSNGQVYSVGIAHLAPILHLEGVDVSTLPIIVMGVALSEEYLRDLGESFLISDLQLSSASIHDPKYASYPEVVDLTETSAGRMIWTPPTPGYVVLQSIILPISIVLGIFCIVALATVFRARRLAVVLAKTNEELEKSEGELAEQLITVAGEKEKIESIVSSIGEGLIAIDPQGIVFLCNSIGALLLGKKRADVIGASFENVFAVGEKSAGKNVSPELQSVFGILNTRKTVEVPEVLFTRADGNVVTLSLTATPIEADGSFIGGIIVFNDVTEQKMVENAKRQFITTAAHQLRTPLSGVKWAISSLVENKSKSTASEKKSLLLKSYESINRVISLVNDLLNVDKIESGQVKLSLAPTDVTVSLHDALTDLMSQMEQKKLKIEYKPLADAPSIDADAVNMRVVFQNLLENSLHYTPEKGSVTISAEIVGKE</sequence>
<reference evidence="15" key="1">
    <citation type="submission" date="2017-09" db="EMBL/GenBank/DDBJ databases">
        <title>Depth-based differentiation of microbial function through sediment-hosted aquifers and enrichment of novel symbionts in the deep terrestrial subsurface.</title>
        <authorList>
            <person name="Probst A.J."/>
            <person name="Ladd B."/>
            <person name="Jarett J.K."/>
            <person name="Geller-Mcgrath D.E."/>
            <person name="Sieber C.M.K."/>
            <person name="Emerson J.B."/>
            <person name="Anantharaman K."/>
            <person name="Thomas B.C."/>
            <person name="Malmstrom R."/>
            <person name="Stieglmeier M."/>
            <person name="Klingl A."/>
            <person name="Woyke T."/>
            <person name="Ryan C.M."/>
            <person name="Banfield J.F."/>
        </authorList>
    </citation>
    <scope>NUCLEOTIDE SEQUENCE [LARGE SCALE GENOMIC DNA]</scope>
</reference>
<dbReference type="GO" id="GO:0016036">
    <property type="term" value="P:cellular response to phosphate starvation"/>
    <property type="evidence" value="ECO:0007669"/>
    <property type="project" value="TreeGrafter"/>
</dbReference>
<proteinExistence type="predicted"/>
<evidence type="ECO:0000256" key="6">
    <source>
        <dbReference type="ARBA" id="ARBA00023012"/>
    </source>
</evidence>
<dbReference type="PANTHER" id="PTHR45453:SF1">
    <property type="entry name" value="PHOSPHATE REGULON SENSOR PROTEIN PHOR"/>
    <property type="match status" value="1"/>
</dbReference>
<dbReference type="InterPro" id="IPR036890">
    <property type="entry name" value="HATPase_C_sf"/>
</dbReference>
<dbReference type="InterPro" id="IPR007892">
    <property type="entry name" value="CHASE4"/>
</dbReference>
<evidence type="ECO:0000256" key="10">
    <source>
        <dbReference type="SAM" id="Phobius"/>
    </source>
</evidence>
<dbReference type="Gene3D" id="3.30.565.10">
    <property type="entry name" value="Histidine kinase-like ATPase, C-terminal domain"/>
    <property type="match status" value="1"/>
</dbReference>
<dbReference type="GO" id="GO:0004721">
    <property type="term" value="F:phosphoprotein phosphatase activity"/>
    <property type="evidence" value="ECO:0007669"/>
    <property type="project" value="TreeGrafter"/>
</dbReference>
<evidence type="ECO:0000256" key="9">
    <source>
        <dbReference type="SAM" id="MobiDB-lite"/>
    </source>
</evidence>
<dbReference type="NCBIfam" id="TIGR00229">
    <property type="entry name" value="sensory_box"/>
    <property type="match status" value="1"/>
</dbReference>
<feature type="domain" description="PAS" evidence="12">
    <location>
        <begin position="331"/>
        <end position="375"/>
    </location>
</feature>
<dbReference type="Pfam" id="PF05228">
    <property type="entry name" value="CHASE4"/>
    <property type="match status" value="1"/>
</dbReference>
<dbReference type="SUPFAM" id="SSF55874">
    <property type="entry name" value="ATPase domain of HSP90 chaperone/DNA topoisomerase II/histidine kinase"/>
    <property type="match status" value="1"/>
</dbReference>
<gene>
    <name evidence="14" type="ORF">COU30_05615</name>
</gene>
<dbReference type="InterPro" id="IPR000014">
    <property type="entry name" value="PAS"/>
</dbReference>
<evidence type="ECO:0000256" key="7">
    <source>
        <dbReference type="ARBA" id="ARBA00023136"/>
    </source>
</evidence>
<dbReference type="PROSITE" id="PS50113">
    <property type="entry name" value="PAC"/>
    <property type="match status" value="1"/>
</dbReference>
<feature type="domain" description="PAC" evidence="13">
    <location>
        <begin position="411"/>
        <end position="462"/>
    </location>
</feature>
<keyword evidence="4" id="KW-0808">Transferase</keyword>
<keyword evidence="3" id="KW-0597">Phosphoprotein</keyword>
<feature type="non-terminal residue" evidence="14">
    <location>
        <position position="609"/>
    </location>
</feature>
<evidence type="ECO:0000256" key="2">
    <source>
        <dbReference type="ARBA" id="ARBA00012438"/>
    </source>
</evidence>
<dbReference type="InterPro" id="IPR003661">
    <property type="entry name" value="HisK_dim/P_dom"/>
</dbReference>
<dbReference type="Pfam" id="PF13426">
    <property type="entry name" value="PAS_9"/>
    <property type="match status" value="1"/>
</dbReference>
<dbReference type="SUPFAM" id="SSF47384">
    <property type="entry name" value="Homodimeric domain of signal transducing histidine kinase"/>
    <property type="match status" value="1"/>
</dbReference>
<dbReference type="CDD" id="cd00082">
    <property type="entry name" value="HisKA"/>
    <property type="match status" value="1"/>
</dbReference>
<evidence type="ECO:0000259" key="13">
    <source>
        <dbReference type="PROSITE" id="PS50113"/>
    </source>
</evidence>
<dbReference type="EMBL" id="PFBW01000232">
    <property type="protein sequence ID" value="PIR76867.1"/>
    <property type="molecule type" value="Genomic_DNA"/>
</dbReference>
<feature type="transmembrane region" description="Helical" evidence="10">
    <location>
        <begin position="38"/>
        <end position="59"/>
    </location>
</feature>
<feature type="region of interest" description="Disordered" evidence="9">
    <location>
        <begin position="1"/>
        <end position="26"/>
    </location>
</feature>
<evidence type="ECO:0000256" key="5">
    <source>
        <dbReference type="ARBA" id="ARBA00022777"/>
    </source>
</evidence>
<comment type="caution">
    <text evidence="14">The sequence shown here is derived from an EMBL/GenBank/DDBJ whole genome shotgun (WGS) entry which is preliminary data.</text>
</comment>
<organism evidence="14 15">
    <name type="scientific">Candidatus Magasanikbacteria bacterium CG10_big_fil_rev_8_21_14_0_10_38_6</name>
    <dbReference type="NCBI Taxonomy" id="1974647"/>
    <lineage>
        <taxon>Bacteria</taxon>
        <taxon>Candidatus Magasanikiibacteriota</taxon>
    </lineage>
</organism>
<evidence type="ECO:0000256" key="1">
    <source>
        <dbReference type="ARBA" id="ARBA00000085"/>
    </source>
</evidence>
<feature type="coiled-coil region" evidence="8">
    <location>
        <begin position="300"/>
        <end position="327"/>
    </location>
</feature>
<keyword evidence="10" id="KW-1133">Transmembrane helix</keyword>
<dbReference type="CDD" id="cd00130">
    <property type="entry name" value="PAS"/>
    <property type="match status" value="1"/>
</dbReference>